<dbReference type="AlphaFoldDB" id="A0A1G8VE14"/>
<keyword evidence="12" id="KW-1185">Reference proteome</keyword>
<feature type="signal peptide" evidence="10">
    <location>
        <begin position="1"/>
        <end position="24"/>
    </location>
</feature>
<dbReference type="InterPro" id="IPR021158">
    <property type="entry name" value="Pept_M10A_Zn_BS"/>
</dbReference>
<dbReference type="GO" id="GO:0008270">
    <property type="term" value="F:zinc ion binding"/>
    <property type="evidence" value="ECO:0007669"/>
    <property type="project" value="InterPro"/>
</dbReference>
<dbReference type="Proteomes" id="UP000199202">
    <property type="component" value="Unassembled WGS sequence"/>
</dbReference>
<evidence type="ECO:0000256" key="5">
    <source>
        <dbReference type="ARBA" id="ARBA00022801"/>
    </source>
</evidence>
<accession>A0A1G8VE14</accession>
<evidence type="ECO:0000313" key="12">
    <source>
        <dbReference type="Proteomes" id="UP000199202"/>
    </source>
</evidence>
<keyword evidence="5" id="KW-0378">Hydrolase</keyword>
<dbReference type="OrthoDB" id="5178481at2"/>
<comment type="cofactor">
    <cofactor evidence="1">
        <name>Zn(2+)</name>
        <dbReference type="ChEBI" id="CHEBI:29105"/>
    </cofactor>
</comment>
<sequence>MYRRTATLGLAATLALTSCGTQRAGAPPAPAPRYEASVTVLEGHGHGPQLCAAVAESLPPRCGGPDVVGWDWKAVAHESQSGVRWGSYRVVGTWDGARLTLTEPPGAPERETPPGEDFSSPCPAPEGGWRPVDPARATQPALEQAIARAGTAKEFAGAWVDQDYLGERGADSPDANDPARLVLNLRFTGDLSDREAWIREVWGGALCVSGARRTEAELNSIQEQVQSGLGEAMITASSSVLRNQVEVGVWLVTEEQRRAADERYGAGAVVFDSVLRPVG</sequence>
<dbReference type="GO" id="GO:0004222">
    <property type="term" value="F:metalloendopeptidase activity"/>
    <property type="evidence" value="ECO:0007669"/>
    <property type="project" value="InterPro"/>
</dbReference>
<dbReference type="PROSITE" id="PS51257">
    <property type="entry name" value="PROKAR_LIPOPROTEIN"/>
    <property type="match status" value="1"/>
</dbReference>
<feature type="region of interest" description="Disordered" evidence="9">
    <location>
        <begin position="100"/>
        <end position="140"/>
    </location>
</feature>
<evidence type="ECO:0000256" key="10">
    <source>
        <dbReference type="SAM" id="SignalP"/>
    </source>
</evidence>
<reference evidence="11 12" key="1">
    <citation type="submission" date="2016-10" db="EMBL/GenBank/DDBJ databases">
        <authorList>
            <person name="de Groot N.N."/>
        </authorList>
    </citation>
    <scope>NUCLEOTIDE SEQUENCE [LARGE SCALE GENOMIC DNA]</scope>
    <source>
        <strain evidence="11 12">CGMCC 4.6533</strain>
    </source>
</reference>
<evidence type="ECO:0000256" key="9">
    <source>
        <dbReference type="SAM" id="MobiDB-lite"/>
    </source>
</evidence>
<gene>
    <name evidence="11" type="ORF">SAMN05421869_111273</name>
</gene>
<evidence type="ECO:0000256" key="1">
    <source>
        <dbReference type="ARBA" id="ARBA00001947"/>
    </source>
</evidence>
<keyword evidence="6" id="KW-0862">Zinc</keyword>
<evidence type="ECO:0000256" key="4">
    <source>
        <dbReference type="ARBA" id="ARBA00022729"/>
    </source>
</evidence>
<evidence type="ECO:0000313" key="11">
    <source>
        <dbReference type="EMBL" id="SDJ63575.1"/>
    </source>
</evidence>
<keyword evidence="3" id="KW-0479">Metal-binding</keyword>
<dbReference type="GO" id="GO:0031012">
    <property type="term" value="C:extracellular matrix"/>
    <property type="evidence" value="ECO:0007669"/>
    <property type="project" value="InterPro"/>
</dbReference>
<keyword evidence="7" id="KW-0482">Metalloprotease</keyword>
<proteinExistence type="predicted"/>
<dbReference type="PROSITE" id="PS00546">
    <property type="entry name" value="CYSTEINE_SWITCH"/>
    <property type="match status" value="1"/>
</dbReference>
<name>A0A1G8VE14_9ACTN</name>
<evidence type="ECO:0000256" key="2">
    <source>
        <dbReference type="ARBA" id="ARBA00022670"/>
    </source>
</evidence>
<evidence type="ECO:0000256" key="8">
    <source>
        <dbReference type="ARBA" id="ARBA00023145"/>
    </source>
</evidence>
<evidence type="ECO:0000256" key="7">
    <source>
        <dbReference type="ARBA" id="ARBA00023049"/>
    </source>
</evidence>
<evidence type="ECO:0000256" key="6">
    <source>
        <dbReference type="ARBA" id="ARBA00022833"/>
    </source>
</evidence>
<evidence type="ECO:0000256" key="3">
    <source>
        <dbReference type="ARBA" id="ARBA00022723"/>
    </source>
</evidence>
<dbReference type="RefSeq" id="WP_090935751.1">
    <property type="nucleotide sequence ID" value="NZ_FNDJ01000011.1"/>
</dbReference>
<dbReference type="EMBL" id="FNDJ01000011">
    <property type="protein sequence ID" value="SDJ63575.1"/>
    <property type="molecule type" value="Genomic_DNA"/>
</dbReference>
<organism evidence="11 12">
    <name type="scientific">Nonomuraea jiangxiensis</name>
    <dbReference type="NCBI Taxonomy" id="633440"/>
    <lineage>
        <taxon>Bacteria</taxon>
        <taxon>Bacillati</taxon>
        <taxon>Actinomycetota</taxon>
        <taxon>Actinomycetes</taxon>
        <taxon>Streptosporangiales</taxon>
        <taxon>Streptosporangiaceae</taxon>
        <taxon>Nonomuraea</taxon>
    </lineage>
</organism>
<keyword evidence="2" id="KW-0645">Protease</keyword>
<keyword evidence="8" id="KW-0865">Zymogen</keyword>
<feature type="chain" id="PRO_5038400619" evidence="10">
    <location>
        <begin position="25"/>
        <end position="279"/>
    </location>
</feature>
<keyword evidence="4 10" id="KW-0732">Signal</keyword>
<dbReference type="GO" id="GO:0006508">
    <property type="term" value="P:proteolysis"/>
    <property type="evidence" value="ECO:0007669"/>
    <property type="project" value="UniProtKB-KW"/>
</dbReference>
<protein>
    <submittedName>
        <fullName evidence="11">Uncharacterized protein</fullName>
    </submittedName>
</protein>